<comment type="caution">
    <text evidence="1">The sequence shown here is derived from an EMBL/GenBank/DDBJ whole genome shotgun (WGS) entry which is preliminary data.</text>
</comment>
<organism evidence="1 2">
    <name type="scientific">Thelohanellus kitauei</name>
    <name type="common">Myxosporean</name>
    <dbReference type="NCBI Taxonomy" id="669202"/>
    <lineage>
        <taxon>Eukaryota</taxon>
        <taxon>Metazoa</taxon>
        <taxon>Cnidaria</taxon>
        <taxon>Myxozoa</taxon>
        <taxon>Myxosporea</taxon>
        <taxon>Bivalvulida</taxon>
        <taxon>Platysporina</taxon>
        <taxon>Myxobolidae</taxon>
        <taxon>Thelohanellus</taxon>
    </lineage>
</organism>
<evidence type="ECO:0000313" key="2">
    <source>
        <dbReference type="Proteomes" id="UP000031668"/>
    </source>
</evidence>
<proteinExistence type="predicted"/>
<sequence length="401" mass="46637">MQPIQKITDEEICKECPKYLKSLFGAIFLVLSKLVKWIIGFEEIAVKTFDYFLQQFALDIQHLSEENPGASISQQIVNYCSIETENFSIFNISHRAFVDVFMGCCVEGTIPRNIKDHVLCDEKILMRICRPAITALSFTSNLMLLKSIQYEYFDCIISAYLKSNLHYMYLQDWSAIQILISNLDPELFLKYMLFNIAPSMQTPVNFETPLPSLLSVSELELDYNMSKLLFYVYNALVERHYIGVADNPEFRLLQRQIIHSLAGEYQTIEDIRNMDEIIGRVSFTTYSPDPVDRRALKPPFFNTVNMFCFVYYFLENLELQDKILSLYKEYGSKFQPPDLLQLRDGFEGMNNFLYPNAFFDLIIHVLVDWFGNIRPSKTGSVVNLLLVSMSRRKTKNVFLST</sequence>
<evidence type="ECO:0000313" key="1">
    <source>
        <dbReference type="EMBL" id="KII70699.1"/>
    </source>
</evidence>
<keyword evidence="2" id="KW-1185">Reference proteome</keyword>
<accession>A0A0C2IYV4</accession>
<gene>
    <name evidence="1" type="ORF">RF11_09033</name>
</gene>
<protein>
    <submittedName>
        <fullName evidence="1">Uncharacterized protein</fullName>
    </submittedName>
</protein>
<dbReference type="AlphaFoldDB" id="A0A0C2IYV4"/>
<reference evidence="1 2" key="1">
    <citation type="journal article" date="2014" name="Genome Biol. Evol.">
        <title>The genome of the myxosporean Thelohanellus kitauei shows adaptations to nutrient acquisition within its fish host.</title>
        <authorList>
            <person name="Yang Y."/>
            <person name="Xiong J."/>
            <person name="Zhou Z."/>
            <person name="Huo F."/>
            <person name="Miao W."/>
            <person name="Ran C."/>
            <person name="Liu Y."/>
            <person name="Zhang J."/>
            <person name="Feng J."/>
            <person name="Wang M."/>
            <person name="Wang M."/>
            <person name="Wang L."/>
            <person name="Yao B."/>
        </authorList>
    </citation>
    <scope>NUCLEOTIDE SEQUENCE [LARGE SCALE GENOMIC DNA]</scope>
    <source>
        <strain evidence="1">Wuqing</strain>
    </source>
</reference>
<dbReference type="EMBL" id="JWZT01001987">
    <property type="protein sequence ID" value="KII70699.1"/>
    <property type="molecule type" value="Genomic_DNA"/>
</dbReference>
<dbReference type="Proteomes" id="UP000031668">
    <property type="component" value="Unassembled WGS sequence"/>
</dbReference>
<dbReference type="OrthoDB" id="26387at2759"/>
<name>A0A0C2IYV4_THEKT</name>